<reference evidence="2" key="1">
    <citation type="submission" date="2016-10" db="EMBL/GenBank/DDBJ databases">
        <authorList>
            <person name="Varghese N."/>
            <person name="Submissions S."/>
        </authorList>
    </citation>
    <scope>NUCLEOTIDE SEQUENCE [LARGE SCALE GENOMIC DNA]</scope>
    <source>
        <strain evidence="2">CGMCC 1.6775</strain>
    </source>
</reference>
<proteinExistence type="predicted"/>
<dbReference type="Proteomes" id="UP000199339">
    <property type="component" value="Unassembled WGS sequence"/>
</dbReference>
<accession>A0A1I4XHP3</accession>
<evidence type="ECO:0000313" key="2">
    <source>
        <dbReference type="Proteomes" id="UP000199339"/>
    </source>
</evidence>
<dbReference type="AlphaFoldDB" id="A0A1I4XHP3"/>
<name>A0A1I4XHP3_9GAMM</name>
<gene>
    <name evidence="1" type="ORF">SAMN04487961_2587</name>
</gene>
<organism evidence="1 2">
    <name type="scientific">Marinobacter pelagius</name>
    <dbReference type="NCBI Taxonomy" id="379482"/>
    <lineage>
        <taxon>Bacteria</taxon>
        <taxon>Pseudomonadati</taxon>
        <taxon>Pseudomonadota</taxon>
        <taxon>Gammaproteobacteria</taxon>
        <taxon>Pseudomonadales</taxon>
        <taxon>Marinobacteraceae</taxon>
        <taxon>Marinobacter</taxon>
    </lineage>
</organism>
<sequence>MPLKNRVNPMGLIESSKARGTLMGNRGVLHNSKKEIRRQFKNLAWITCLLEFKGRKRELMSPGGYTELFFLDEVTAFAAGHRPCAECRRARYNEFRDAWSTANNWSGTSKVRAPEMDKVLHQERIENGQKVTWIGKLADLPHGAMFQVDSEGYAVCEDRVLAWSFEGYREASIEGLPEMVDVLTPQSVVKTFAAGFRPEFHYNARNLG</sequence>
<evidence type="ECO:0000313" key="1">
    <source>
        <dbReference type="EMBL" id="SFN25222.1"/>
    </source>
</evidence>
<keyword evidence="2" id="KW-1185">Reference proteome</keyword>
<dbReference type="EMBL" id="FOUR01000006">
    <property type="protein sequence ID" value="SFN25222.1"/>
    <property type="molecule type" value="Genomic_DNA"/>
</dbReference>
<dbReference type="OrthoDB" id="894286at2"/>
<protein>
    <submittedName>
        <fullName evidence="1">Uncharacterized protein</fullName>
    </submittedName>
</protein>